<dbReference type="EMBL" id="BSXS01000604">
    <property type="protein sequence ID" value="GME73146.1"/>
    <property type="molecule type" value="Genomic_DNA"/>
</dbReference>
<accession>A0ACB5SU79</accession>
<comment type="caution">
    <text evidence="1">The sequence shown here is derived from an EMBL/GenBank/DDBJ whole genome shotgun (WGS) entry which is preliminary data.</text>
</comment>
<name>A0ACB5SU79_AMBMO</name>
<proteinExistence type="predicted"/>
<gene>
    <name evidence="1" type="ORF">Amon02_000127900</name>
</gene>
<protein>
    <submittedName>
        <fullName evidence="1">Unnamed protein product</fullName>
    </submittedName>
</protein>
<dbReference type="Proteomes" id="UP001165064">
    <property type="component" value="Unassembled WGS sequence"/>
</dbReference>
<keyword evidence="2" id="KW-1185">Reference proteome</keyword>
<evidence type="ECO:0000313" key="1">
    <source>
        <dbReference type="EMBL" id="GME73146.1"/>
    </source>
</evidence>
<evidence type="ECO:0000313" key="2">
    <source>
        <dbReference type="Proteomes" id="UP001165064"/>
    </source>
</evidence>
<reference evidence="1" key="1">
    <citation type="submission" date="2023-04" db="EMBL/GenBank/DDBJ databases">
        <title>Ambrosiozyma monospora NBRC 10751.</title>
        <authorList>
            <person name="Ichikawa N."/>
            <person name="Sato H."/>
            <person name="Tonouchi N."/>
        </authorList>
    </citation>
    <scope>NUCLEOTIDE SEQUENCE</scope>
    <source>
        <strain evidence="1">NBRC 10751</strain>
    </source>
</reference>
<sequence>MKKIQPLTFLKDVFIPVPPARPSAYTEHKQLEAIRSVTQSQIGSTVSSSAENKHKTGSTTEKYLADSEVGEVTELGDDSQNAYQAGRTHRNLNTRQLQLIAIGGAIGVGLYVQSSRTLVKAGPLGLLLGAIAWSFPVLCVTLACAEMVCYLPIYSPFVTMSERCIDEAFGFMGGWNFWALQGSLIPLETTLLDALVHYWATDYNSAIVFVCVIVAYFFINLCPVKYYGELEFWLGITKVLLALGTIMFGFITMVGGNPQHDVYGFRNWSPPMGEYIHTGALGRFEGFLASMISYSFLIAGPEYISMAASETVNPRKVLPKAYKGIFYRVSVFYFGGALAMGTCCSFKDPQLLDALDANAPGAGSSAFIIAMNNMKISVLPDICNVILFMAAFSAGNSFTYCASRALYGLAVQGKAPSFIAHCNKGGVPVYAVLITLCWPCLSFLQLGAGSASTVLDWIINLTTASQMLNFIVVLSAYIAFWRACKAQSIDRSQFVFTSWFQPWLSIAGLIFVVCMLGTQGYYVFLPHSWSISSFLFSYLMVFIDIILFFGWKFIKKTKFIDPSEADLISGLDEVEAHEREIAASEAINGPSKRTWIDPFLNLIFGK</sequence>
<organism evidence="1 2">
    <name type="scientific">Ambrosiozyma monospora</name>
    <name type="common">Yeast</name>
    <name type="synonym">Endomycopsis monosporus</name>
    <dbReference type="NCBI Taxonomy" id="43982"/>
    <lineage>
        <taxon>Eukaryota</taxon>
        <taxon>Fungi</taxon>
        <taxon>Dikarya</taxon>
        <taxon>Ascomycota</taxon>
        <taxon>Saccharomycotina</taxon>
        <taxon>Pichiomycetes</taxon>
        <taxon>Pichiales</taxon>
        <taxon>Pichiaceae</taxon>
        <taxon>Ambrosiozyma</taxon>
    </lineage>
</organism>